<dbReference type="AlphaFoldDB" id="A0A7V5NZZ1"/>
<keyword evidence="2" id="KW-0808">Transferase</keyword>
<evidence type="ECO:0000256" key="1">
    <source>
        <dbReference type="SAM" id="Coils"/>
    </source>
</evidence>
<name>A0A7V5NZZ1_9BACT</name>
<evidence type="ECO:0000313" key="2">
    <source>
        <dbReference type="EMBL" id="HHI97323.1"/>
    </source>
</evidence>
<dbReference type="Proteomes" id="UP000886101">
    <property type="component" value="Unassembled WGS sequence"/>
</dbReference>
<protein>
    <submittedName>
        <fullName evidence="2">HAMP domain-containing histidine kinase</fullName>
    </submittedName>
</protein>
<comment type="caution">
    <text evidence="2">The sequence shown here is derived from an EMBL/GenBank/DDBJ whole genome shotgun (WGS) entry which is preliminary data.</text>
</comment>
<dbReference type="GO" id="GO:0016301">
    <property type="term" value="F:kinase activity"/>
    <property type="evidence" value="ECO:0007669"/>
    <property type="project" value="UniProtKB-KW"/>
</dbReference>
<keyword evidence="2" id="KW-0418">Kinase</keyword>
<feature type="coiled-coil region" evidence="1">
    <location>
        <begin position="56"/>
        <end position="86"/>
    </location>
</feature>
<proteinExistence type="predicted"/>
<dbReference type="EMBL" id="DROK01000160">
    <property type="protein sequence ID" value="HHI97323.1"/>
    <property type="molecule type" value="Genomic_DNA"/>
</dbReference>
<sequence length="209" mass="23257">MEDKNLWHKAACGHLVQGLVHNMSGPLQILSMQVELLRMTQAKLRQALPPEEQALVDKQEERLAQIEAQLERLKGLLEAISEITQDSPGPVDLNQVVEKMLLFWEGDLKFKHQIPKEIDLSATPLKIVAPLGEITQGFCALFWALVSLAVKENKPFLVKTAEGPRVTLGVKGASLPQDDPLLQAAKELLSPFAEIEQKDQTITLKFKTP</sequence>
<accession>A0A7V5NZZ1</accession>
<keyword evidence="1" id="KW-0175">Coiled coil</keyword>
<reference evidence="2" key="1">
    <citation type="journal article" date="2020" name="mSystems">
        <title>Genome- and Community-Level Interaction Insights into Carbon Utilization and Element Cycling Functions of Hydrothermarchaeota in Hydrothermal Sediment.</title>
        <authorList>
            <person name="Zhou Z."/>
            <person name="Liu Y."/>
            <person name="Xu W."/>
            <person name="Pan J."/>
            <person name="Luo Z.H."/>
            <person name="Li M."/>
        </authorList>
    </citation>
    <scope>NUCLEOTIDE SEQUENCE [LARGE SCALE GENOMIC DNA]</scope>
    <source>
        <strain evidence="2">HyVt-533</strain>
    </source>
</reference>
<organism evidence="2">
    <name type="scientific">Thermodesulfatator atlanticus</name>
    <dbReference type="NCBI Taxonomy" id="501497"/>
    <lineage>
        <taxon>Bacteria</taxon>
        <taxon>Pseudomonadati</taxon>
        <taxon>Thermodesulfobacteriota</taxon>
        <taxon>Thermodesulfobacteria</taxon>
        <taxon>Thermodesulfobacteriales</taxon>
        <taxon>Thermodesulfatatoraceae</taxon>
        <taxon>Thermodesulfatator</taxon>
    </lineage>
</organism>
<gene>
    <name evidence="2" type="ORF">ENJ96_05665</name>
</gene>